<name>A0AAU9NC68_9ASTR</name>
<dbReference type="Proteomes" id="UP001157418">
    <property type="component" value="Unassembled WGS sequence"/>
</dbReference>
<accession>A0AAU9NC68</accession>
<evidence type="ECO:0000313" key="2">
    <source>
        <dbReference type="Proteomes" id="UP001157418"/>
    </source>
</evidence>
<evidence type="ECO:0000313" key="1">
    <source>
        <dbReference type="EMBL" id="CAH1431383.1"/>
    </source>
</evidence>
<sequence>MFYGATTDRAAGPSPELSLEEHGIVSCLSGIFVKWVNPEEIMLGMVGISAYWNKLGKKPMETLVGSEVTLLDDYTGSAWLVLRWSQRKQPSLIPPLNRSLLWTVLLIPLSRGLSSSSHQALFEPVNPDPSLEPPATTTLHEFPVTTDPELNHAEEKLASPAETSNFGIPLHSTSGETPIIESIELSSKIQTPATLFAASAFQQKLFGAGFGVLHVLNTDSTSVTMEPLLLD</sequence>
<dbReference type="AlphaFoldDB" id="A0AAU9NC68"/>
<comment type="caution">
    <text evidence="1">The sequence shown here is derived from an EMBL/GenBank/DDBJ whole genome shotgun (WGS) entry which is preliminary data.</text>
</comment>
<protein>
    <submittedName>
        <fullName evidence="1">Uncharacterized protein</fullName>
    </submittedName>
</protein>
<organism evidence="1 2">
    <name type="scientific">Lactuca virosa</name>
    <dbReference type="NCBI Taxonomy" id="75947"/>
    <lineage>
        <taxon>Eukaryota</taxon>
        <taxon>Viridiplantae</taxon>
        <taxon>Streptophyta</taxon>
        <taxon>Embryophyta</taxon>
        <taxon>Tracheophyta</taxon>
        <taxon>Spermatophyta</taxon>
        <taxon>Magnoliopsida</taxon>
        <taxon>eudicotyledons</taxon>
        <taxon>Gunneridae</taxon>
        <taxon>Pentapetalae</taxon>
        <taxon>asterids</taxon>
        <taxon>campanulids</taxon>
        <taxon>Asterales</taxon>
        <taxon>Asteraceae</taxon>
        <taxon>Cichorioideae</taxon>
        <taxon>Cichorieae</taxon>
        <taxon>Lactucinae</taxon>
        <taxon>Lactuca</taxon>
    </lineage>
</organism>
<reference evidence="1 2" key="1">
    <citation type="submission" date="2022-01" db="EMBL/GenBank/DDBJ databases">
        <authorList>
            <person name="Xiong W."/>
            <person name="Schranz E."/>
        </authorList>
    </citation>
    <scope>NUCLEOTIDE SEQUENCE [LARGE SCALE GENOMIC DNA]</scope>
</reference>
<keyword evidence="2" id="KW-1185">Reference proteome</keyword>
<gene>
    <name evidence="1" type="ORF">LVIROSA_LOCUS18101</name>
</gene>
<dbReference type="EMBL" id="CAKMRJ010003334">
    <property type="protein sequence ID" value="CAH1431383.1"/>
    <property type="molecule type" value="Genomic_DNA"/>
</dbReference>
<proteinExistence type="predicted"/>